<dbReference type="Gene3D" id="3.40.50.2000">
    <property type="entry name" value="Glycogen Phosphorylase B"/>
    <property type="match status" value="1"/>
</dbReference>
<evidence type="ECO:0000256" key="4">
    <source>
        <dbReference type="ARBA" id="ARBA00022679"/>
    </source>
</evidence>
<feature type="domain" description="Glycosyl transferase family 28 C-terminal" evidence="6">
    <location>
        <begin position="245"/>
        <end position="402"/>
    </location>
</feature>
<proteinExistence type="inferred from homology"/>
<accession>A0AAD2JKD4</accession>
<evidence type="ECO:0000259" key="6">
    <source>
        <dbReference type="Pfam" id="PF04101"/>
    </source>
</evidence>
<comment type="caution">
    <text evidence="8">The sequence shown here is derived from an EMBL/GenBank/DDBJ whole genome shotgun (WGS) entry which is preliminary data.</text>
</comment>
<protein>
    <recommendedName>
        <fullName evidence="2">monogalactosyldiacylglycerol synthase</fullName>
        <ecNumber evidence="2">2.4.1.46</ecNumber>
    </recommendedName>
</protein>
<dbReference type="InterPro" id="IPR009695">
    <property type="entry name" value="Diacylglyc_glucosyltr_N"/>
</dbReference>
<dbReference type="PANTHER" id="PTHR43025">
    <property type="entry name" value="MONOGALACTOSYLDIACYLGLYCEROL SYNTHASE"/>
    <property type="match status" value="1"/>
</dbReference>
<evidence type="ECO:0000256" key="2">
    <source>
        <dbReference type="ARBA" id="ARBA00012615"/>
    </source>
</evidence>
<dbReference type="SUPFAM" id="SSF53756">
    <property type="entry name" value="UDP-Glycosyltransferase/glycogen phosphorylase"/>
    <property type="match status" value="1"/>
</dbReference>
<dbReference type="Pfam" id="PF06925">
    <property type="entry name" value="MGDG_synth"/>
    <property type="match status" value="1"/>
</dbReference>
<evidence type="ECO:0000256" key="5">
    <source>
        <dbReference type="ARBA" id="ARBA00046299"/>
    </source>
</evidence>
<name>A0AAD2JKD4_9STRA</name>
<dbReference type="AlphaFoldDB" id="A0AAD2JKD4"/>
<dbReference type="GO" id="GO:0031969">
    <property type="term" value="C:chloroplast membrane"/>
    <property type="evidence" value="ECO:0007669"/>
    <property type="project" value="UniProtKB-SubCell"/>
</dbReference>
<dbReference type="InterPro" id="IPR007235">
    <property type="entry name" value="Glyco_trans_28_C"/>
</dbReference>
<dbReference type="PANTHER" id="PTHR43025:SF3">
    <property type="entry name" value="MONOGALACTOSYLDIACYLGLYCEROL SYNTHASE 1, CHLOROPLASTIC"/>
    <property type="match status" value="1"/>
</dbReference>
<keyword evidence="3" id="KW-0328">Glycosyltransferase</keyword>
<evidence type="ECO:0000256" key="1">
    <source>
        <dbReference type="ARBA" id="ARBA00006962"/>
    </source>
</evidence>
<organism evidence="8 9">
    <name type="scientific">Cylindrotheca closterium</name>
    <dbReference type="NCBI Taxonomy" id="2856"/>
    <lineage>
        <taxon>Eukaryota</taxon>
        <taxon>Sar</taxon>
        <taxon>Stramenopiles</taxon>
        <taxon>Ochrophyta</taxon>
        <taxon>Bacillariophyta</taxon>
        <taxon>Bacillariophyceae</taxon>
        <taxon>Bacillariophycidae</taxon>
        <taxon>Bacillariales</taxon>
        <taxon>Bacillariaceae</taxon>
        <taxon>Cylindrotheca</taxon>
    </lineage>
</organism>
<reference evidence="8" key="1">
    <citation type="submission" date="2023-08" db="EMBL/GenBank/DDBJ databases">
        <authorList>
            <person name="Audoor S."/>
            <person name="Bilcke G."/>
        </authorList>
    </citation>
    <scope>NUCLEOTIDE SEQUENCE</scope>
</reference>
<dbReference type="Proteomes" id="UP001295423">
    <property type="component" value="Unassembled WGS sequence"/>
</dbReference>
<feature type="domain" description="Diacylglycerol glucosyltransferase N-terminal" evidence="7">
    <location>
        <begin position="8"/>
        <end position="191"/>
    </location>
</feature>
<dbReference type="InterPro" id="IPR050519">
    <property type="entry name" value="Glycosyltransf_28_UgtP"/>
</dbReference>
<dbReference type="Pfam" id="PF04101">
    <property type="entry name" value="Glyco_tran_28_C"/>
    <property type="match status" value="1"/>
</dbReference>
<comment type="subcellular location">
    <subcellularLocation>
        <location evidence="5">Plastid</location>
        <location evidence="5">Chloroplast membrane</location>
    </subcellularLocation>
</comment>
<comment type="similarity">
    <text evidence="1">Belongs to the glycosyltransferase 28 family.</text>
</comment>
<dbReference type="GO" id="GO:0009247">
    <property type="term" value="P:glycolipid biosynthetic process"/>
    <property type="evidence" value="ECO:0007669"/>
    <property type="project" value="InterPro"/>
</dbReference>
<keyword evidence="9" id="KW-1185">Reference proteome</keyword>
<evidence type="ECO:0000313" key="8">
    <source>
        <dbReference type="EMBL" id="CAJ1958041.1"/>
    </source>
</evidence>
<sequence>MSDTGGGHRASANAIEDALDALYPGKFECDIVDIYTEYGPFFPINSYPSMYKIMAKYSFLWESFYNFGETDFGLWLNEVLLDTFCFEPFKECLNRPSGSTNKRADMVVSVHPLCQGTPLKILANLDSGGKTCDFSARDTPFVTVVTDLGGAHITWFNKNVDKCFVPSDVLNKKAASRGLKEDQIVQYGLPIRRGFWSKVENTSQSSSKPSGLFEILNRKGEQAVSHLSDRENVRQHLGLETDLSTVLVVGGGDGMGGIVGIAEALATALGNYSDVVSYQMVVVCGSNEEAKQTLSGKEYGAGVKVSVEGYVNNMDEWMKAADALVTKAGPGTIAEASICGLPCMLFAYLPGQEEGNVPYVESNGFGKYSRDPDVIAETVSSWLASPEKMKSMQQAAQTASRPSATLDIADDIAQIAFATRQH</sequence>
<evidence type="ECO:0000313" key="9">
    <source>
        <dbReference type="Proteomes" id="UP001295423"/>
    </source>
</evidence>
<gene>
    <name evidence="8" type="ORF">CYCCA115_LOCUS17001</name>
</gene>
<dbReference type="EMBL" id="CAKOGP040001963">
    <property type="protein sequence ID" value="CAJ1958041.1"/>
    <property type="molecule type" value="Genomic_DNA"/>
</dbReference>
<dbReference type="EC" id="2.4.1.46" evidence="2"/>
<evidence type="ECO:0000256" key="3">
    <source>
        <dbReference type="ARBA" id="ARBA00022676"/>
    </source>
</evidence>
<dbReference type="GO" id="GO:0046509">
    <property type="term" value="F:1,2-diacylglycerol 3-beta-galactosyltransferase activity"/>
    <property type="evidence" value="ECO:0007669"/>
    <property type="project" value="UniProtKB-EC"/>
</dbReference>
<evidence type="ECO:0000259" key="7">
    <source>
        <dbReference type="Pfam" id="PF06925"/>
    </source>
</evidence>
<keyword evidence="4" id="KW-0808">Transferase</keyword>